<comment type="function">
    <text evidence="5">RNA helicase.</text>
</comment>
<comment type="similarity">
    <text evidence="5">Belongs to the DEAD box helicase family.</text>
</comment>
<dbReference type="PROSITE" id="PS51194">
    <property type="entry name" value="HELICASE_CTER"/>
    <property type="match status" value="1"/>
</dbReference>
<name>A0A7S4B331_CHRCT</name>
<dbReference type="EC" id="3.6.4.13" evidence="5"/>
<dbReference type="SUPFAM" id="SSF52540">
    <property type="entry name" value="P-loop containing nucleoside triphosphate hydrolases"/>
    <property type="match status" value="1"/>
</dbReference>
<feature type="chain" id="PRO_5031192865" description="ATP-dependent RNA helicase" evidence="7">
    <location>
        <begin position="21"/>
        <end position="583"/>
    </location>
</feature>
<sequence>MVQLHMLLGLLAGVFRCAHGLLAVPSVYSRRTQSTQRGANVAAAEGMLILSTHKTLHHHGAMRATVMSEAKGQVAGPSQLSAMLNSVGIDKLNSLQRAALPPALRREDVLVHAETGAGKTLCFAIPLVGALAGVDWRPGAAPLCSIVLSPTLELCAQTARILNQLCEGCAIVASSAEAGIDKVVGVAPILVAPASLALKLLTLPDESAQETTYKASEWEEDDDDFDGVAAAAGRLRLHPSVSAPTLRAIVLDEADALVAPLAKYATHRQKETRKGNPKPASVLIRLLCVREALELQVLAASATVGRPLRRELAQLCGRTLPLVQVPSGSANGDAAAAAAEAEAAMAAMAASGRNGASKGTPTTNRAVSLPASLELEVLAVEEDNVLAAVHQVLTASSAEQALLFVAAGRRVPPEVRLFRQCGLHSAVSLSDHLLGVAYESDGDDDEAATRRAQTPQLLVASPSVARGLDLPNVGLVIVLGLPTTADQLIHLAGRTARQGVSGRAVFIATPSECDARIGTLSAQLGVDLRSCCHEVSSRNEEWAGMWAVHQKVIQAEAKYKNTPSAEPTRKSKRKPKRAPRRSR</sequence>
<dbReference type="Pfam" id="PF00270">
    <property type="entry name" value="DEAD"/>
    <property type="match status" value="1"/>
</dbReference>
<comment type="domain">
    <text evidence="5">The Q motif is unique to and characteristic of the DEAD box family of RNA helicases and controls ATP binding and hydrolysis.</text>
</comment>
<evidence type="ECO:0000256" key="3">
    <source>
        <dbReference type="ARBA" id="ARBA00022840"/>
    </source>
</evidence>
<protein>
    <recommendedName>
        <fullName evidence="5">ATP-dependent RNA helicase</fullName>
        <ecNumber evidence="5">3.6.4.13</ecNumber>
    </recommendedName>
</protein>
<keyword evidence="4 5" id="KW-0694">RNA-binding</keyword>
<keyword evidence="1 5" id="KW-0547">Nucleotide-binding</keyword>
<dbReference type="Gene3D" id="3.40.50.300">
    <property type="entry name" value="P-loop containing nucleotide triphosphate hydrolases"/>
    <property type="match status" value="2"/>
</dbReference>
<evidence type="ECO:0000313" key="10">
    <source>
        <dbReference type="EMBL" id="CAE0752263.1"/>
    </source>
</evidence>
<evidence type="ECO:0000256" key="5">
    <source>
        <dbReference type="RuleBase" id="RU365068"/>
    </source>
</evidence>
<dbReference type="GO" id="GO:0003723">
    <property type="term" value="F:RNA binding"/>
    <property type="evidence" value="ECO:0007669"/>
    <property type="project" value="UniProtKB-UniRule"/>
</dbReference>
<proteinExistence type="inferred from homology"/>
<evidence type="ECO:0000256" key="6">
    <source>
        <dbReference type="SAM" id="MobiDB-lite"/>
    </source>
</evidence>
<accession>A0A7S4B331</accession>
<dbReference type="GO" id="GO:0005524">
    <property type="term" value="F:ATP binding"/>
    <property type="evidence" value="ECO:0007669"/>
    <property type="project" value="UniProtKB-UniRule"/>
</dbReference>
<dbReference type="InterPro" id="IPR027417">
    <property type="entry name" value="P-loop_NTPase"/>
</dbReference>
<keyword evidence="7" id="KW-0732">Signal</keyword>
<dbReference type="SMART" id="SM00490">
    <property type="entry name" value="HELICc"/>
    <property type="match status" value="1"/>
</dbReference>
<dbReference type="InterPro" id="IPR011545">
    <property type="entry name" value="DEAD/DEAH_box_helicase_dom"/>
</dbReference>
<dbReference type="SMART" id="SM00487">
    <property type="entry name" value="DEXDc"/>
    <property type="match status" value="1"/>
</dbReference>
<dbReference type="GO" id="GO:0003724">
    <property type="term" value="F:RNA helicase activity"/>
    <property type="evidence" value="ECO:0007669"/>
    <property type="project" value="UniProtKB-EC"/>
</dbReference>
<dbReference type="InterPro" id="IPR001650">
    <property type="entry name" value="Helicase_C-like"/>
</dbReference>
<evidence type="ECO:0000256" key="1">
    <source>
        <dbReference type="ARBA" id="ARBA00022741"/>
    </source>
</evidence>
<feature type="domain" description="Helicase C-terminal" evidence="9">
    <location>
        <begin position="372"/>
        <end position="543"/>
    </location>
</feature>
<dbReference type="PANTHER" id="PTHR24031">
    <property type="entry name" value="RNA HELICASE"/>
    <property type="match status" value="1"/>
</dbReference>
<evidence type="ECO:0000256" key="4">
    <source>
        <dbReference type="ARBA" id="ARBA00022884"/>
    </source>
</evidence>
<keyword evidence="3 5" id="KW-0067">ATP-binding</keyword>
<dbReference type="GO" id="GO:0016787">
    <property type="term" value="F:hydrolase activity"/>
    <property type="evidence" value="ECO:0007669"/>
    <property type="project" value="UniProtKB-KW"/>
</dbReference>
<keyword evidence="2 5" id="KW-0378">Hydrolase</keyword>
<reference evidence="10" key="1">
    <citation type="submission" date="2021-01" db="EMBL/GenBank/DDBJ databases">
        <authorList>
            <person name="Corre E."/>
            <person name="Pelletier E."/>
            <person name="Niang G."/>
            <person name="Scheremetjew M."/>
            <person name="Finn R."/>
            <person name="Kale V."/>
            <person name="Holt S."/>
            <person name="Cochrane G."/>
            <person name="Meng A."/>
            <person name="Brown T."/>
            <person name="Cohen L."/>
        </authorList>
    </citation>
    <scope>NUCLEOTIDE SEQUENCE</scope>
    <source>
        <strain evidence="10">CCMP645</strain>
    </source>
</reference>
<keyword evidence="5" id="KW-0347">Helicase</keyword>
<dbReference type="InterPro" id="IPR014001">
    <property type="entry name" value="Helicase_ATP-bd"/>
</dbReference>
<organism evidence="10">
    <name type="scientific">Chrysotila carterae</name>
    <name type="common">Marine alga</name>
    <name type="synonym">Syracosphaera carterae</name>
    <dbReference type="NCBI Taxonomy" id="13221"/>
    <lineage>
        <taxon>Eukaryota</taxon>
        <taxon>Haptista</taxon>
        <taxon>Haptophyta</taxon>
        <taxon>Prymnesiophyceae</taxon>
        <taxon>Isochrysidales</taxon>
        <taxon>Isochrysidaceae</taxon>
        <taxon>Chrysotila</taxon>
    </lineage>
</organism>
<evidence type="ECO:0000256" key="7">
    <source>
        <dbReference type="SAM" id="SignalP"/>
    </source>
</evidence>
<dbReference type="EMBL" id="HBIZ01008358">
    <property type="protein sequence ID" value="CAE0752263.1"/>
    <property type="molecule type" value="Transcribed_RNA"/>
</dbReference>
<evidence type="ECO:0000259" key="8">
    <source>
        <dbReference type="PROSITE" id="PS51192"/>
    </source>
</evidence>
<feature type="signal peptide" evidence="7">
    <location>
        <begin position="1"/>
        <end position="20"/>
    </location>
</feature>
<dbReference type="PROSITE" id="PS51192">
    <property type="entry name" value="HELICASE_ATP_BIND_1"/>
    <property type="match status" value="1"/>
</dbReference>
<comment type="catalytic activity">
    <reaction evidence="5">
        <text>ATP + H2O = ADP + phosphate + H(+)</text>
        <dbReference type="Rhea" id="RHEA:13065"/>
        <dbReference type="ChEBI" id="CHEBI:15377"/>
        <dbReference type="ChEBI" id="CHEBI:15378"/>
        <dbReference type="ChEBI" id="CHEBI:30616"/>
        <dbReference type="ChEBI" id="CHEBI:43474"/>
        <dbReference type="ChEBI" id="CHEBI:456216"/>
        <dbReference type="EC" id="3.6.4.13"/>
    </reaction>
</comment>
<feature type="compositionally biased region" description="Basic residues" evidence="6">
    <location>
        <begin position="570"/>
        <end position="583"/>
    </location>
</feature>
<evidence type="ECO:0000259" key="9">
    <source>
        <dbReference type="PROSITE" id="PS51194"/>
    </source>
</evidence>
<dbReference type="Pfam" id="PF00271">
    <property type="entry name" value="Helicase_C"/>
    <property type="match status" value="1"/>
</dbReference>
<feature type="domain" description="Helicase ATP-binding" evidence="8">
    <location>
        <begin position="100"/>
        <end position="322"/>
    </location>
</feature>
<gene>
    <name evidence="10" type="ORF">PCAR00345_LOCUS4848</name>
</gene>
<evidence type="ECO:0000256" key="2">
    <source>
        <dbReference type="ARBA" id="ARBA00022801"/>
    </source>
</evidence>
<feature type="region of interest" description="Disordered" evidence="6">
    <location>
        <begin position="557"/>
        <end position="583"/>
    </location>
</feature>
<dbReference type="AlphaFoldDB" id="A0A7S4B331"/>